<feature type="chain" id="PRO_5015441707" description="YdgH/BhsA/McbA-like domain-containing protein" evidence="2">
    <location>
        <begin position="23"/>
        <end position="87"/>
    </location>
</feature>
<dbReference type="Proteomes" id="UP000239181">
    <property type="component" value="Unassembled WGS sequence"/>
</dbReference>
<accession>A0A2S9IBH1</accession>
<dbReference type="PANTHER" id="PTHR34156:SF5">
    <property type="entry name" value="OUTER MEMBRANE PROTEIN"/>
    <property type="match status" value="1"/>
</dbReference>
<dbReference type="InterPro" id="IPR051096">
    <property type="entry name" value="BhsA/McbA_stress_biofilm_assoc"/>
</dbReference>
<feature type="domain" description="YdgH/BhsA/McbA-like" evidence="3">
    <location>
        <begin position="34"/>
        <end position="87"/>
    </location>
</feature>
<dbReference type="InterPro" id="IPR010854">
    <property type="entry name" value="YdgH/BhsA/McbA-like_dom"/>
</dbReference>
<feature type="signal peptide" evidence="2">
    <location>
        <begin position="1"/>
        <end position="22"/>
    </location>
</feature>
<dbReference type="SUPFAM" id="SSF159871">
    <property type="entry name" value="YdgH-like"/>
    <property type="match status" value="1"/>
</dbReference>
<evidence type="ECO:0000256" key="2">
    <source>
        <dbReference type="SAM" id="SignalP"/>
    </source>
</evidence>
<gene>
    <name evidence="4" type="ORF">CQW29_11615</name>
</gene>
<keyword evidence="1 2" id="KW-0732">Signal</keyword>
<keyword evidence="5" id="KW-1185">Reference proteome</keyword>
<organism evidence="4 5">
    <name type="scientific">Pantoea coffeiphila</name>
    <dbReference type="NCBI Taxonomy" id="1465635"/>
    <lineage>
        <taxon>Bacteria</taxon>
        <taxon>Pseudomonadati</taxon>
        <taxon>Pseudomonadota</taxon>
        <taxon>Gammaproteobacteria</taxon>
        <taxon>Enterobacterales</taxon>
        <taxon>Erwiniaceae</taxon>
        <taxon>Pantoea</taxon>
    </lineage>
</organism>
<dbReference type="AlphaFoldDB" id="A0A2S9IBH1"/>
<evidence type="ECO:0000313" key="5">
    <source>
        <dbReference type="Proteomes" id="UP000239181"/>
    </source>
</evidence>
<reference evidence="4 5" key="1">
    <citation type="submission" date="2017-10" db="EMBL/GenBank/DDBJ databases">
        <title>Draft genome of two endophytic bacteria isolated from 'guarana' Paullinia cupana (Mart.) Ducke.</title>
        <authorList>
            <person name="Siqueira K.A."/>
            <person name="Liotti R.G."/>
            <person name="Mendes T.A."/>
            <person name="Soares M.A."/>
        </authorList>
    </citation>
    <scope>NUCLEOTIDE SEQUENCE [LARGE SCALE GENOMIC DNA]</scope>
    <source>
        <strain evidence="4 5">342</strain>
    </source>
</reference>
<dbReference type="PANTHER" id="PTHR34156">
    <property type="entry name" value="OUTER MEMBRANE PROTEIN-RELATED-RELATED"/>
    <property type="match status" value="1"/>
</dbReference>
<dbReference type="EMBL" id="PDET01000007">
    <property type="protein sequence ID" value="PRD15118.1"/>
    <property type="molecule type" value="Genomic_DNA"/>
</dbReference>
<dbReference type="NCBIfam" id="NF033776">
    <property type="entry name" value="stress_YhcN"/>
    <property type="match status" value="1"/>
</dbReference>
<evidence type="ECO:0000259" key="3">
    <source>
        <dbReference type="Pfam" id="PF07338"/>
    </source>
</evidence>
<dbReference type="Pfam" id="PF07338">
    <property type="entry name" value="YdgH_BhsA-like"/>
    <property type="match status" value="1"/>
</dbReference>
<comment type="caution">
    <text evidence="4">The sequence shown here is derived from an EMBL/GenBank/DDBJ whole genome shotgun (WGS) entry which is preliminary data.</text>
</comment>
<dbReference type="OrthoDB" id="6540189at2"/>
<dbReference type="Gene3D" id="3.30.1660.10">
    <property type="entry name" value="Flavin-binding protein dodecin"/>
    <property type="match status" value="1"/>
</dbReference>
<proteinExistence type="predicted"/>
<evidence type="ECO:0000313" key="4">
    <source>
        <dbReference type="EMBL" id="PRD15118.1"/>
    </source>
</evidence>
<dbReference type="InterPro" id="IPR036275">
    <property type="entry name" value="YdgH-like_sf"/>
</dbReference>
<dbReference type="RefSeq" id="WP_105592901.1">
    <property type="nucleotide sequence ID" value="NZ_PDET01000007.1"/>
</dbReference>
<sequence length="87" mass="9078">MNVKTAIAALSVLSALSFGTFAAESVNATQAQNLQSIGVVSVSGIAGSPMDIRQALDSKATEKGASAYRVIESYQNGNWHATAEIYK</sequence>
<name>A0A2S9IBH1_9GAMM</name>
<evidence type="ECO:0000256" key="1">
    <source>
        <dbReference type="ARBA" id="ARBA00022729"/>
    </source>
</evidence>
<protein>
    <recommendedName>
        <fullName evidence="3">YdgH/BhsA/McbA-like domain-containing protein</fullName>
    </recommendedName>
</protein>
<dbReference type="InterPro" id="IPR025543">
    <property type="entry name" value="Dodecin-like"/>
</dbReference>
<dbReference type="InterPro" id="IPR047775">
    <property type="entry name" value="Stress_YhcN-like"/>
</dbReference>